<feature type="transmembrane region" description="Helical" evidence="1">
    <location>
        <begin position="139"/>
        <end position="165"/>
    </location>
</feature>
<feature type="transmembrane region" description="Helical" evidence="1">
    <location>
        <begin position="228"/>
        <end position="250"/>
    </location>
</feature>
<dbReference type="RefSeq" id="WP_169790878.1">
    <property type="nucleotide sequence ID" value="NZ_JBIRWE010000018.1"/>
</dbReference>
<feature type="transmembrane region" description="Helical" evidence="1">
    <location>
        <begin position="99"/>
        <end position="127"/>
    </location>
</feature>
<keyword evidence="1" id="KW-0472">Membrane</keyword>
<organism evidence="2 3">
    <name type="scientific">Streptomyces pathocidini</name>
    <dbReference type="NCBI Taxonomy" id="1650571"/>
    <lineage>
        <taxon>Bacteria</taxon>
        <taxon>Bacillati</taxon>
        <taxon>Actinomycetota</taxon>
        <taxon>Actinomycetes</taxon>
        <taxon>Kitasatosporales</taxon>
        <taxon>Streptomycetaceae</taxon>
        <taxon>Streptomyces</taxon>
    </lineage>
</organism>
<evidence type="ECO:0000256" key="1">
    <source>
        <dbReference type="SAM" id="Phobius"/>
    </source>
</evidence>
<proteinExistence type="predicted"/>
<gene>
    <name evidence="2" type="ORF">ACH429_25280</name>
</gene>
<feature type="transmembrane region" description="Helical" evidence="1">
    <location>
        <begin position="172"/>
        <end position="190"/>
    </location>
</feature>
<sequence length="253" mass="25821">MLTDIHRAMHSELVKITRPRLLVPFLLSTALLAALAAGGWATVVDAPGQAPGGPLQPMRVAAPFIGLLVMGVSANSFCDEYREGTWKVLLIRHPRQPTLLLGKLSGLLALAAAAALAGCTASGLTAWSVVTAQGEPTATWASAAGIGSTAGTALRVTAGFLAYATIGSAAGLVLRSAAAALGSLLGWILIGESALNAIAATRGLDLADWLPGSAVTRFMGGTDWQPSAAATALWCTLLFAGAVCHFRWAARPA</sequence>
<keyword evidence="1" id="KW-0812">Transmembrane</keyword>
<name>A0ABW7V148_9ACTN</name>
<keyword evidence="3" id="KW-1185">Reference proteome</keyword>
<dbReference type="EMBL" id="JBIRWE010000018">
    <property type="protein sequence ID" value="MFI1967392.1"/>
    <property type="molecule type" value="Genomic_DNA"/>
</dbReference>
<protein>
    <submittedName>
        <fullName evidence="2">ABC transporter permease</fullName>
    </submittedName>
</protein>
<keyword evidence="1" id="KW-1133">Transmembrane helix</keyword>
<evidence type="ECO:0000313" key="2">
    <source>
        <dbReference type="EMBL" id="MFI1967392.1"/>
    </source>
</evidence>
<dbReference type="Proteomes" id="UP001611548">
    <property type="component" value="Unassembled WGS sequence"/>
</dbReference>
<evidence type="ECO:0000313" key="3">
    <source>
        <dbReference type="Proteomes" id="UP001611548"/>
    </source>
</evidence>
<comment type="caution">
    <text evidence="2">The sequence shown here is derived from an EMBL/GenBank/DDBJ whole genome shotgun (WGS) entry which is preliminary data.</text>
</comment>
<dbReference type="Pfam" id="PF12730">
    <property type="entry name" value="ABC2_membrane_4"/>
    <property type="match status" value="1"/>
</dbReference>
<reference evidence="2 3" key="1">
    <citation type="submission" date="2024-10" db="EMBL/GenBank/DDBJ databases">
        <title>The Natural Products Discovery Center: Release of the First 8490 Sequenced Strains for Exploring Actinobacteria Biosynthetic Diversity.</title>
        <authorList>
            <person name="Kalkreuter E."/>
            <person name="Kautsar S.A."/>
            <person name="Yang D."/>
            <person name="Bader C.D."/>
            <person name="Teijaro C.N."/>
            <person name="Fluegel L."/>
            <person name="Davis C.M."/>
            <person name="Simpson J.R."/>
            <person name="Lauterbach L."/>
            <person name="Steele A.D."/>
            <person name="Gui C."/>
            <person name="Meng S."/>
            <person name="Li G."/>
            <person name="Viehrig K."/>
            <person name="Ye F."/>
            <person name="Su P."/>
            <person name="Kiefer A.F."/>
            <person name="Nichols A."/>
            <person name="Cepeda A.J."/>
            <person name="Yan W."/>
            <person name="Fan B."/>
            <person name="Jiang Y."/>
            <person name="Adhikari A."/>
            <person name="Zheng C.-J."/>
            <person name="Schuster L."/>
            <person name="Cowan T.M."/>
            <person name="Smanski M.J."/>
            <person name="Chevrette M.G."/>
            <person name="De Carvalho L.P.S."/>
            <person name="Shen B."/>
        </authorList>
    </citation>
    <scope>NUCLEOTIDE SEQUENCE [LARGE SCALE GENOMIC DNA]</scope>
    <source>
        <strain evidence="2 3">NPDC020327</strain>
    </source>
</reference>
<accession>A0ABW7V148</accession>
<feature type="transmembrane region" description="Helical" evidence="1">
    <location>
        <begin position="60"/>
        <end position="78"/>
    </location>
</feature>